<accession>A0A6N8HH37</accession>
<proteinExistence type="predicted"/>
<dbReference type="Proteomes" id="UP000433945">
    <property type="component" value="Unassembled WGS sequence"/>
</dbReference>
<evidence type="ECO:0000313" key="2">
    <source>
        <dbReference type="EMBL" id="MUV05052.1"/>
    </source>
</evidence>
<name>A0A6N8HH37_9FLAO</name>
<protein>
    <submittedName>
        <fullName evidence="2">Uncharacterized protein</fullName>
    </submittedName>
</protein>
<dbReference type="RefSeq" id="WP_157484347.1">
    <property type="nucleotide sequence ID" value="NZ_WOWP01000059.1"/>
</dbReference>
<evidence type="ECO:0000313" key="3">
    <source>
        <dbReference type="Proteomes" id="UP000433945"/>
    </source>
</evidence>
<organism evidence="2 3">
    <name type="scientific">Flavobacterium rakeshii</name>
    <dbReference type="NCBI Taxonomy" id="1038845"/>
    <lineage>
        <taxon>Bacteria</taxon>
        <taxon>Pseudomonadati</taxon>
        <taxon>Bacteroidota</taxon>
        <taxon>Flavobacteriia</taxon>
        <taxon>Flavobacteriales</taxon>
        <taxon>Flavobacteriaceae</taxon>
        <taxon>Flavobacterium</taxon>
    </lineage>
</organism>
<evidence type="ECO:0000256" key="1">
    <source>
        <dbReference type="SAM" id="MobiDB-lite"/>
    </source>
</evidence>
<dbReference type="EMBL" id="WOWP01000059">
    <property type="protein sequence ID" value="MUV05052.1"/>
    <property type="molecule type" value="Genomic_DNA"/>
</dbReference>
<keyword evidence="3" id="KW-1185">Reference proteome</keyword>
<feature type="compositionally biased region" description="Basic and acidic residues" evidence="1">
    <location>
        <begin position="592"/>
        <end position="603"/>
    </location>
</feature>
<sequence length="1341" mass="149839">MSKNEIASTLFKFISLRNPQLPDPEDIKVKFSQQDEQLQTGVFFDTVLNRPEGQSKGEALANAAAKLTTILNENDVKGLSTNLYDFSEWVVRNKSSYADDELTSKVKALTALTEADEQKLWDNLFYQVVTAKSFNDKEAVMKMLLGQHIVSGFKESDKELNKKLVNARIVLPAVLFSDDTVKEEEVPDRPDVIEEAPDSHMTKKMAANKAKYDAQKIETFKNELDVIEADYRRRYDESYKAARESYEETIAPTMDTYYADLKAAQAQSCSVRQSEAYDPNDPCQQPEVVPFPKLPEFKFSFEREIDFPLLVQKLSYGSYGCLMEALSGDEAFELPDNSGTPTIAATTAPISVLISDTFDGLKKQLNPLLSKKLNTLKENLVVKPPKLSIGGTLIDTTIGKTSVDEGNFKVYGFRSGYTFTYSIWAGLAPKEEVVKAVINGYDGRPVKTITKLSPKTSRNGVTVELENLFDFTFEGGSVSSPPKFDIELHLNNGNIKYINNIKSLLDKVAVSGTLVSSNGPSNQTIPVSKPFTASGFGFRQIGIADYLRVEQSVQCYVEGEVSHIENVMARAYREKSTRRLVRTEDTTSTSSETEKETLTDTSTADRYELHSEVAKVIQESKDVSGSTNSGYRNGATSFYVDAGVGFANSSSQENSNSIAVTQAKEVTERALDRVVAKVKEERIRKVIEEYEENNKHGFDNRRGNEHVVGVYRWVDKLYKNQVFNYGRRLMFEFMIPDPAKLHILGMKEEAESNNGTLLTEPVNPVTFTDSDLRIGSAGVLTEAKANYWAAVYNVELEPYPQQYKTVGKSLAYGKDLANPKDQTSGVGLKDDIELPEGYETVSWTASANGKTEAHASVRIGVGGTVYTNNSPTLSYINKPLTGFVESLPISVSADRYWSFNMQVSVKCQPTTDYINTWKQISFKAIMDAYNEALAQYQDAIAQEKAKEVTTKQTNPGFFRDIENLVLRKNCIAYLLNETSGANNTYGKNMGNSAQNSFSDYEVALNANLTAYGNFAKFMEQAFEWDIMSYNFYPYYWAPKDSWKQKYQFDETSDPVFRSFIQAGMARVIVTVRPGFEEAVYHFIKTGAIWNGGQVPVIGDDNYMGVVDEVRTIPAEPVGKAWITRVPTDLTILQAGSIGLKVDKALPCDCSGIDDFENPEAIPCDSNFEITNTVMEQNALSGDTDTTQPGQKITFTIKGIDNFQGVEDYVISNYQLPMLFNCGDTTVTVENQGWDEQESSEPLYQHLAQQLSLVPGVTVTQFTENSRPDNLRFTIDSAKHQLFVFDNIVPMDETKANIKLAITTENLTVTEVRDPYKVYDAQNVQLTIDDIYVPLNINRFLS</sequence>
<gene>
    <name evidence="2" type="ORF">GN157_15145</name>
</gene>
<comment type="caution">
    <text evidence="2">The sequence shown here is derived from an EMBL/GenBank/DDBJ whole genome shotgun (WGS) entry which is preliminary data.</text>
</comment>
<feature type="region of interest" description="Disordered" evidence="1">
    <location>
        <begin position="579"/>
        <end position="603"/>
    </location>
</feature>
<dbReference type="OrthoDB" id="8563833at2"/>
<reference evidence="2 3" key="1">
    <citation type="submission" date="2019-12" db="EMBL/GenBank/DDBJ databases">
        <authorList>
            <person name="Sun J.-Q."/>
        </authorList>
    </citation>
    <scope>NUCLEOTIDE SEQUENCE [LARGE SCALE GENOMIC DNA]</scope>
    <source>
        <strain evidence="2 3">JCM 17928</strain>
    </source>
</reference>